<name>A0AAV6HAS9_9TELE</name>
<organism evidence="1 2">
    <name type="scientific">Alosa alosa</name>
    <name type="common">allis shad</name>
    <dbReference type="NCBI Taxonomy" id="278164"/>
    <lineage>
        <taxon>Eukaryota</taxon>
        <taxon>Metazoa</taxon>
        <taxon>Chordata</taxon>
        <taxon>Craniata</taxon>
        <taxon>Vertebrata</taxon>
        <taxon>Euteleostomi</taxon>
        <taxon>Actinopterygii</taxon>
        <taxon>Neopterygii</taxon>
        <taxon>Teleostei</taxon>
        <taxon>Clupei</taxon>
        <taxon>Clupeiformes</taxon>
        <taxon>Clupeoidei</taxon>
        <taxon>Clupeidae</taxon>
        <taxon>Alosa</taxon>
    </lineage>
</organism>
<evidence type="ECO:0000313" key="2">
    <source>
        <dbReference type="Proteomes" id="UP000823561"/>
    </source>
</evidence>
<gene>
    <name evidence="1" type="ORF">AALO_G00036190</name>
</gene>
<comment type="caution">
    <text evidence="1">The sequence shown here is derived from an EMBL/GenBank/DDBJ whole genome shotgun (WGS) entry which is preliminary data.</text>
</comment>
<evidence type="ECO:0000313" key="1">
    <source>
        <dbReference type="EMBL" id="KAG5282921.1"/>
    </source>
</evidence>
<dbReference type="EMBL" id="JADWDJ010000003">
    <property type="protein sequence ID" value="KAG5282921.1"/>
    <property type="molecule type" value="Genomic_DNA"/>
</dbReference>
<sequence length="71" mass="8194">MAWAIWVNATKMVIFSNKGLSLTQKHTPVVIYFAFDEIKQIRTQLDGLKRGLGNQFKRSSTEHDRPNMKSI</sequence>
<keyword evidence="2" id="KW-1185">Reference proteome</keyword>
<dbReference type="Proteomes" id="UP000823561">
    <property type="component" value="Chromosome 3"/>
</dbReference>
<reference evidence="1" key="1">
    <citation type="submission" date="2020-10" db="EMBL/GenBank/DDBJ databases">
        <title>Chromosome-scale genome assembly of the Allis shad, Alosa alosa.</title>
        <authorList>
            <person name="Margot Z."/>
            <person name="Christophe K."/>
            <person name="Cabau C."/>
            <person name="Louis A."/>
            <person name="Berthelot C."/>
            <person name="Parey E."/>
            <person name="Roest Crollius H."/>
            <person name="Montfort J."/>
            <person name="Robinson-Rechavi M."/>
            <person name="Bucao C."/>
            <person name="Bouchez O."/>
            <person name="Gislard M."/>
            <person name="Lluch J."/>
            <person name="Milhes M."/>
            <person name="Lampietro C."/>
            <person name="Lopez Roques C."/>
            <person name="Donnadieu C."/>
            <person name="Braasch I."/>
            <person name="Desvignes T."/>
            <person name="Postlethwait J."/>
            <person name="Bobe J."/>
            <person name="Guiguen Y."/>
        </authorList>
    </citation>
    <scope>NUCLEOTIDE SEQUENCE</scope>
    <source>
        <strain evidence="1">M-15738</strain>
        <tissue evidence="1">Blood</tissue>
    </source>
</reference>
<proteinExistence type="predicted"/>
<dbReference type="AlphaFoldDB" id="A0AAV6HAS9"/>
<protein>
    <submittedName>
        <fullName evidence="1">Uncharacterized protein</fullName>
    </submittedName>
</protein>
<accession>A0AAV6HAS9</accession>